<keyword evidence="1" id="KW-0812">Transmembrane</keyword>
<dbReference type="GeneID" id="20041602"/>
<feature type="transmembrane region" description="Helical" evidence="1">
    <location>
        <begin position="7"/>
        <end position="27"/>
    </location>
</feature>
<organism evidence="2 3">
    <name type="scientific">Aureococcus anophagefferens virus</name>
    <dbReference type="NCBI Taxonomy" id="1474867"/>
    <lineage>
        <taxon>Viruses</taxon>
        <taxon>Varidnaviria</taxon>
        <taxon>Bamfordvirae</taxon>
        <taxon>Nucleocytoviricota</taxon>
        <taxon>Megaviricetes</taxon>
        <taxon>Imitervirales</taxon>
        <taxon>Schizomimiviridae</taxon>
        <taxon>Kratosvirus</taxon>
        <taxon>Kratosvirus quantuckense</taxon>
    </lineage>
</organism>
<keyword evidence="3" id="KW-1185">Reference proteome</keyword>
<accession>A0A076FGN5</accession>
<name>A0A076FGN5_9VIRU</name>
<dbReference type="Proteomes" id="UP000028667">
    <property type="component" value="Segment"/>
</dbReference>
<reference evidence="2 3" key="1">
    <citation type="journal article" date="2014" name="Virology">
        <title>Genome of brown tide virus (AaV), the little giant of the Megaviridae, elucidates NCLDV genome expansion and host-virus coevolution.</title>
        <authorList>
            <person name="Moniruzzaman M."/>
            <person name="LeCleir G.R."/>
            <person name="Brown C.M."/>
            <person name="Gobler C.J."/>
            <person name="Bidle K.D."/>
            <person name="Wilson W.H."/>
            <person name="Wilhelm S.W."/>
        </authorList>
    </citation>
    <scope>NUCLEOTIDE SEQUENCE [LARGE SCALE GENOMIC DNA]</scope>
    <source>
        <strain evidence="2">BtV-01</strain>
    </source>
</reference>
<sequence length="84" mass="9987">MFSIETSFMYALFWGFIVSLLYLIWFISDQKNDKEDMPIFNISLLFFFVSAFVYIMSENDEIMLIPNIKKSETLCKMKTGKQPF</sequence>
<dbReference type="KEGG" id="vg:20041602"/>
<dbReference type="EMBL" id="KJ645900">
    <property type="protein sequence ID" value="AII17250.1"/>
    <property type="molecule type" value="Genomic_DNA"/>
</dbReference>
<keyword evidence="1" id="KW-1133">Transmembrane helix</keyword>
<evidence type="ECO:0000313" key="2">
    <source>
        <dbReference type="EMBL" id="AII17250.1"/>
    </source>
</evidence>
<evidence type="ECO:0000256" key="1">
    <source>
        <dbReference type="SAM" id="Phobius"/>
    </source>
</evidence>
<evidence type="ECO:0000313" key="3">
    <source>
        <dbReference type="Proteomes" id="UP000028667"/>
    </source>
</evidence>
<protein>
    <submittedName>
        <fullName evidence="2">Uncharacterized protein</fullName>
    </submittedName>
</protein>
<dbReference type="RefSeq" id="YP_009052363.1">
    <property type="nucleotide sequence ID" value="NC_024697.1"/>
</dbReference>
<gene>
    <name evidence="2" type="ORF">AaV_289</name>
</gene>
<proteinExistence type="predicted"/>
<feature type="transmembrane region" description="Helical" evidence="1">
    <location>
        <begin position="39"/>
        <end position="57"/>
    </location>
</feature>
<keyword evidence="1" id="KW-0472">Membrane</keyword>